<dbReference type="Pfam" id="PF08546">
    <property type="entry name" value="ApbA_C"/>
    <property type="match status" value="1"/>
</dbReference>
<dbReference type="Gene3D" id="3.40.50.720">
    <property type="entry name" value="NAD(P)-binding Rossmann-like Domain"/>
    <property type="match status" value="1"/>
</dbReference>
<keyword evidence="2 4" id="KW-0521">NADP</keyword>
<dbReference type="AlphaFoldDB" id="A0A4U6QF35"/>
<dbReference type="GO" id="GO:0015940">
    <property type="term" value="P:pantothenate biosynthetic process"/>
    <property type="evidence" value="ECO:0007669"/>
    <property type="project" value="UniProtKB-UniPathway"/>
</dbReference>
<dbReference type="InterPro" id="IPR008927">
    <property type="entry name" value="6-PGluconate_DH-like_C_sf"/>
</dbReference>
<dbReference type="InterPro" id="IPR013752">
    <property type="entry name" value="KPA_reductase"/>
</dbReference>
<dbReference type="Proteomes" id="UP000306985">
    <property type="component" value="Unassembled WGS sequence"/>
</dbReference>
<evidence type="ECO:0000259" key="5">
    <source>
        <dbReference type="Pfam" id="PF02558"/>
    </source>
</evidence>
<dbReference type="NCBIfam" id="TIGR00745">
    <property type="entry name" value="apbA_panE"/>
    <property type="match status" value="1"/>
</dbReference>
<feature type="domain" description="Ketopantoate reductase C-terminal" evidence="6">
    <location>
        <begin position="188"/>
        <end position="302"/>
    </location>
</feature>
<keyword evidence="4" id="KW-0566">Pantothenate biosynthesis</keyword>
<dbReference type="Gene3D" id="1.10.1040.10">
    <property type="entry name" value="N-(1-d-carboxylethyl)-l-norvaline Dehydrogenase, domain 2"/>
    <property type="match status" value="1"/>
</dbReference>
<dbReference type="PANTHER" id="PTHR21708">
    <property type="entry name" value="PROBABLE 2-DEHYDROPANTOATE 2-REDUCTASE"/>
    <property type="match status" value="1"/>
</dbReference>
<keyword evidence="8" id="KW-1185">Reference proteome</keyword>
<dbReference type="PANTHER" id="PTHR21708:SF26">
    <property type="entry name" value="2-DEHYDROPANTOATE 2-REDUCTASE"/>
    <property type="match status" value="1"/>
</dbReference>
<feature type="domain" description="Ketopantoate reductase N-terminal" evidence="5">
    <location>
        <begin position="3"/>
        <end position="158"/>
    </location>
</feature>
<proteinExistence type="inferred from homology"/>
<dbReference type="GO" id="GO:0008677">
    <property type="term" value="F:2-dehydropantoate 2-reductase activity"/>
    <property type="evidence" value="ECO:0007669"/>
    <property type="project" value="UniProtKB-EC"/>
</dbReference>
<dbReference type="SUPFAM" id="SSF51735">
    <property type="entry name" value="NAD(P)-binding Rossmann-fold domains"/>
    <property type="match status" value="1"/>
</dbReference>
<evidence type="ECO:0000259" key="6">
    <source>
        <dbReference type="Pfam" id="PF08546"/>
    </source>
</evidence>
<comment type="caution">
    <text evidence="7">The sequence shown here is derived from an EMBL/GenBank/DDBJ whole genome shotgun (WGS) entry which is preliminary data.</text>
</comment>
<dbReference type="RefSeq" id="WP_137450277.1">
    <property type="nucleotide sequence ID" value="NZ_SZZH01000003.1"/>
</dbReference>
<evidence type="ECO:0000256" key="3">
    <source>
        <dbReference type="ARBA" id="ARBA00023002"/>
    </source>
</evidence>
<dbReference type="UniPathway" id="UPA00028">
    <property type="reaction ID" value="UER00004"/>
</dbReference>
<dbReference type="SUPFAM" id="SSF48179">
    <property type="entry name" value="6-phosphogluconate dehydrogenase C-terminal domain-like"/>
    <property type="match status" value="1"/>
</dbReference>
<dbReference type="InterPro" id="IPR013332">
    <property type="entry name" value="KPR_N"/>
</dbReference>
<reference evidence="7 8" key="1">
    <citation type="submission" date="2019-05" db="EMBL/GenBank/DDBJ databases">
        <title>Nakamurella sp. N5BH11, whole genome shotgun sequence.</title>
        <authorList>
            <person name="Tuo L."/>
        </authorList>
    </citation>
    <scope>NUCLEOTIDE SEQUENCE [LARGE SCALE GENOMIC DNA]</scope>
    <source>
        <strain evidence="7 8">N5BH11</strain>
    </source>
</reference>
<dbReference type="EMBL" id="SZZH01000003">
    <property type="protein sequence ID" value="TKV58616.1"/>
    <property type="molecule type" value="Genomic_DNA"/>
</dbReference>
<comment type="function">
    <text evidence="4">Catalyzes the NADPH-dependent reduction of ketopantoate into pantoic acid.</text>
</comment>
<dbReference type="Pfam" id="PF02558">
    <property type="entry name" value="ApbA"/>
    <property type="match status" value="1"/>
</dbReference>
<sequence length="318" mass="32854">MRILIVGAGAVGGLFGGLMAAAGRDVTFLLRPERAAQVRDEGLTIVGGPGLPDVDGQNGVTVNAPVLTAAELRDGPRFDLVVLATKAYGLESAVIDVGPAVRNGATVLPLLNGMRHIDRLVAEFGGSSVLGGYAFVSSYLDERGRVLAGPVAPAITYGERDGSDTERLRAFDAAARDCGFTATRSAKVTAEMWAKWVFLAAFAGTNVLSGGTLGQASSAPGGVATITALLAETASVAEAAGFRPSDGKLAKDLTILTDTTSGNRASMDKDRRAGRPVEDEAIIGDLVDRADRAGLPVPLLRATRMALGVYRSERESTG</sequence>
<dbReference type="InterPro" id="IPR051402">
    <property type="entry name" value="KPR-Related"/>
</dbReference>
<name>A0A4U6QF35_9ACTN</name>
<accession>A0A4U6QF35</accession>
<dbReference type="InterPro" id="IPR003710">
    <property type="entry name" value="ApbA"/>
</dbReference>
<evidence type="ECO:0000256" key="4">
    <source>
        <dbReference type="RuleBase" id="RU362068"/>
    </source>
</evidence>
<organism evidence="7 8">
    <name type="scientific">Nakamurella flava</name>
    <dbReference type="NCBI Taxonomy" id="2576308"/>
    <lineage>
        <taxon>Bacteria</taxon>
        <taxon>Bacillati</taxon>
        <taxon>Actinomycetota</taxon>
        <taxon>Actinomycetes</taxon>
        <taxon>Nakamurellales</taxon>
        <taxon>Nakamurellaceae</taxon>
        <taxon>Nakamurella</taxon>
    </lineage>
</organism>
<evidence type="ECO:0000256" key="2">
    <source>
        <dbReference type="ARBA" id="ARBA00022857"/>
    </source>
</evidence>
<comment type="pathway">
    <text evidence="4">Cofactor biosynthesis; (R)-pantothenate biosynthesis; (R)-pantoate from 3-methyl-2-oxobutanoate: step 2/2.</text>
</comment>
<comment type="catalytic activity">
    <reaction evidence="4">
        <text>(R)-pantoate + NADP(+) = 2-dehydropantoate + NADPH + H(+)</text>
        <dbReference type="Rhea" id="RHEA:16233"/>
        <dbReference type="ChEBI" id="CHEBI:11561"/>
        <dbReference type="ChEBI" id="CHEBI:15378"/>
        <dbReference type="ChEBI" id="CHEBI:15980"/>
        <dbReference type="ChEBI" id="CHEBI:57783"/>
        <dbReference type="ChEBI" id="CHEBI:58349"/>
        <dbReference type="EC" id="1.1.1.169"/>
    </reaction>
</comment>
<comment type="similarity">
    <text evidence="1 4">Belongs to the ketopantoate reductase family.</text>
</comment>
<dbReference type="OrthoDB" id="9793586at2"/>
<evidence type="ECO:0000313" key="7">
    <source>
        <dbReference type="EMBL" id="TKV58616.1"/>
    </source>
</evidence>
<protein>
    <recommendedName>
        <fullName evidence="4">2-dehydropantoate 2-reductase</fullName>
        <ecNumber evidence="4">1.1.1.169</ecNumber>
    </recommendedName>
    <alternativeName>
        <fullName evidence="4">Ketopantoate reductase</fullName>
    </alternativeName>
</protein>
<dbReference type="InterPro" id="IPR013328">
    <property type="entry name" value="6PGD_dom2"/>
</dbReference>
<dbReference type="GO" id="GO:0005737">
    <property type="term" value="C:cytoplasm"/>
    <property type="evidence" value="ECO:0007669"/>
    <property type="project" value="TreeGrafter"/>
</dbReference>
<keyword evidence="3 4" id="KW-0560">Oxidoreductase</keyword>
<evidence type="ECO:0000256" key="1">
    <source>
        <dbReference type="ARBA" id="ARBA00007870"/>
    </source>
</evidence>
<gene>
    <name evidence="7" type="ORF">FDO65_13865</name>
</gene>
<evidence type="ECO:0000313" key="8">
    <source>
        <dbReference type="Proteomes" id="UP000306985"/>
    </source>
</evidence>
<dbReference type="InterPro" id="IPR036291">
    <property type="entry name" value="NAD(P)-bd_dom_sf"/>
</dbReference>
<dbReference type="EC" id="1.1.1.169" evidence="4"/>